<evidence type="ECO:0000256" key="14">
    <source>
        <dbReference type="PIRSR" id="PIRSR600823-4"/>
    </source>
</evidence>
<evidence type="ECO:0000256" key="9">
    <source>
        <dbReference type="ARBA" id="ARBA00023157"/>
    </source>
</evidence>
<dbReference type="GO" id="GO:0140825">
    <property type="term" value="F:lactoperoxidase activity"/>
    <property type="evidence" value="ECO:0007669"/>
    <property type="project" value="UniProtKB-EC"/>
</dbReference>
<dbReference type="PANTHER" id="PTHR31388">
    <property type="entry name" value="PEROXIDASE 72-RELATED"/>
    <property type="match status" value="1"/>
</dbReference>
<feature type="disulfide bond" evidence="15">
    <location>
        <begin position="97"/>
        <end position="102"/>
    </location>
</feature>
<dbReference type="Proteomes" id="UP000298652">
    <property type="component" value="Chromosome 7"/>
</dbReference>
<evidence type="ECO:0000256" key="1">
    <source>
        <dbReference type="ARBA" id="ARBA00000189"/>
    </source>
</evidence>
<dbReference type="PROSITE" id="PS00436">
    <property type="entry name" value="PEROXIDASE_2"/>
    <property type="match status" value="1"/>
</dbReference>
<feature type="binding site" evidence="13">
    <location>
        <position position="101"/>
    </location>
    <ligand>
        <name>Ca(2+)</name>
        <dbReference type="ChEBI" id="CHEBI:29108"/>
        <label>1</label>
    </ligand>
</feature>
<protein>
    <recommendedName>
        <fullName evidence="16">Peroxidase</fullName>
        <ecNumber evidence="16">1.11.1.7</ecNumber>
    </recommendedName>
</protein>
<name>A0A4U6U3H6_SETVI</name>
<feature type="binding site" evidence="13">
    <location>
        <position position="105"/>
    </location>
    <ligand>
        <name>Ca(2+)</name>
        <dbReference type="ChEBI" id="CHEBI:29108"/>
        <label>1</label>
    </ligand>
</feature>
<feature type="binding site" evidence="12">
    <location>
        <position position="192"/>
    </location>
    <ligand>
        <name>substrate</name>
    </ligand>
</feature>
<evidence type="ECO:0000259" key="18">
    <source>
        <dbReference type="PROSITE" id="PS50873"/>
    </source>
</evidence>
<feature type="binding site" description="axial binding residue" evidence="13">
    <location>
        <position position="221"/>
    </location>
    <ligand>
        <name>heme b</name>
        <dbReference type="ChEBI" id="CHEBI:60344"/>
    </ligand>
    <ligandPart>
        <name>Fe</name>
        <dbReference type="ChEBI" id="CHEBI:18248"/>
    </ligandPart>
</feature>
<keyword evidence="20" id="KW-1185">Reference proteome</keyword>
<reference evidence="19" key="1">
    <citation type="submission" date="2019-03" db="EMBL/GenBank/DDBJ databases">
        <title>WGS assembly of Setaria viridis.</title>
        <authorList>
            <person name="Huang P."/>
            <person name="Jenkins J."/>
            <person name="Grimwood J."/>
            <person name="Barry K."/>
            <person name="Healey A."/>
            <person name="Mamidi S."/>
            <person name="Sreedasyam A."/>
            <person name="Shu S."/>
            <person name="Feldman M."/>
            <person name="Wu J."/>
            <person name="Yu Y."/>
            <person name="Chen C."/>
            <person name="Johnson J."/>
            <person name="Rokhsar D."/>
            <person name="Baxter I."/>
            <person name="Schmutz J."/>
            <person name="Brutnell T."/>
            <person name="Kellogg E."/>
        </authorList>
    </citation>
    <scope>NUCLEOTIDE SEQUENCE [LARGE SCALE GENOMIC DNA]</scope>
</reference>
<dbReference type="GO" id="GO:0006979">
    <property type="term" value="P:response to oxidative stress"/>
    <property type="evidence" value="ECO:0007669"/>
    <property type="project" value="UniProtKB-UniRule"/>
</dbReference>
<proteinExistence type="inferred from homology"/>
<feature type="site" description="Transition state stabilizer" evidence="14">
    <location>
        <position position="91"/>
    </location>
</feature>
<feature type="active site" description="Proton acceptor" evidence="11">
    <location>
        <position position="95"/>
    </location>
</feature>
<dbReference type="SUPFAM" id="SSF48113">
    <property type="entry name" value="Heme-dependent peroxidases"/>
    <property type="match status" value="1"/>
</dbReference>
<sequence>MQQHLHAHQDYPLIHQSIMATRAASAARCSSSVIALLLLLLVVMAGTSSSSAAQLSTGFYSYSCPGVHDAVKSVVQSAIAREQRMGASILRLFFHDCFVQGCDASLLLDDTASFQGEKMATPNNGSVRGFEVIDAIKSAVEKVCPGVVSCADILAIAARDSVVILGGPNWDVKVGRRDSTTASFSGANNNIPPPTSGLANLTSLFAAQGLSQKDMVALSEHSFARSPYHWPSTLHQLQSPRLQRHQHRWRLCKNEAISMSSNLRFRRQQSGSSGPSNPNRI</sequence>
<feature type="binding site" evidence="13">
    <location>
        <position position="96"/>
    </location>
    <ligand>
        <name>Ca(2+)</name>
        <dbReference type="ChEBI" id="CHEBI:29108"/>
        <label>1</label>
    </ligand>
</feature>
<feature type="domain" description="Plant heme peroxidase family profile" evidence="18">
    <location>
        <begin position="54"/>
        <end position="229"/>
    </location>
</feature>
<dbReference type="GO" id="GO:0005576">
    <property type="term" value="C:extracellular region"/>
    <property type="evidence" value="ECO:0007669"/>
    <property type="project" value="UniProtKB-SubCell"/>
</dbReference>
<keyword evidence="6 13" id="KW-0106">Calcium</keyword>
<comment type="function">
    <text evidence="16">Removal of H(2)O(2), oxidation of toxic reductants, biosynthesis and degradation of lignin, suberization, auxin catabolism, response to environmental stresses such as wounding, pathogen attack and oxidative stress.</text>
</comment>
<keyword evidence="10 16" id="KW-0376">Hydrogen peroxide</keyword>
<accession>A0A4U6U3H6</accession>
<keyword evidence="7 16" id="KW-0560">Oxidoreductase</keyword>
<dbReference type="Gramene" id="TKW07889">
    <property type="protein sequence ID" value="TKW07889"/>
    <property type="gene ID" value="SEVIR_7G337400v2"/>
</dbReference>
<dbReference type="Gene3D" id="1.10.420.10">
    <property type="entry name" value="Peroxidase, domain 2"/>
    <property type="match status" value="1"/>
</dbReference>
<evidence type="ECO:0000313" key="19">
    <source>
        <dbReference type="EMBL" id="TKW07889.1"/>
    </source>
</evidence>
<keyword evidence="8 13" id="KW-0408">Iron</keyword>
<evidence type="ECO:0000256" key="13">
    <source>
        <dbReference type="PIRSR" id="PIRSR600823-3"/>
    </source>
</evidence>
<evidence type="ECO:0000256" key="3">
    <source>
        <dbReference type="ARBA" id="ARBA00022559"/>
    </source>
</evidence>
<feature type="disulfide bond" evidence="15">
    <location>
        <begin position="64"/>
        <end position="144"/>
    </location>
</feature>
<evidence type="ECO:0000256" key="16">
    <source>
        <dbReference type="RuleBase" id="RU362060"/>
    </source>
</evidence>
<comment type="cofactor">
    <cofactor evidence="13 16">
        <name>Ca(2+)</name>
        <dbReference type="ChEBI" id="CHEBI:29108"/>
    </cofactor>
    <text evidence="13 16">Binds 2 calcium ions per subunit.</text>
</comment>
<evidence type="ECO:0000256" key="15">
    <source>
        <dbReference type="PIRSR" id="PIRSR600823-5"/>
    </source>
</evidence>
<keyword evidence="16" id="KW-0964">Secreted</keyword>
<feature type="binding site" evidence="13">
    <location>
        <position position="103"/>
    </location>
    <ligand>
        <name>Ca(2+)</name>
        <dbReference type="ChEBI" id="CHEBI:29108"/>
        <label>1</label>
    </ligand>
</feature>
<comment type="subcellular location">
    <subcellularLocation>
        <location evidence="2 16">Secreted</location>
    </subcellularLocation>
</comment>
<feature type="binding site" evidence="13">
    <location>
        <position position="117"/>
    </location>
    <ligand>
        <name>Ca(2+)</name>
        <dbReference type="ChEBI" id="CHEBI:29108"/>
        <label>1</label>
    </ligand>
</feature>
<dbReference type="InterPro" id="IPR002016">
    <property type="entry name" value="Haem_peroxidase"/>
</dbReference>
<dbReference type="GO" id="GO:0046872">
    <property type="term" value="F:metal ion binding"/>
    <property type="evidence" value="ECO:0007669"/>
    <property type="project" value="UniProtKB-UniRule"/>
</dbReference>
<dbReference type="Pfam" id="PF00141">
    <property type="entry name" value="peroxidase"/>
    <property type="match status" value="1"/>
</dbReference>
<feature type="region of interest" description="Disordered" evidence="17">
    <location>
        <begin position="262"/>
        <end position="281"/>
    </location>
</feature>
<dbReference type="PROSITE" id="PS50873">
    <property type="entry name" value="PEROXIDASE_4"/>
    <property type="match status" value="1"/>
</dbReference>
<organism evidence="19 20">
    <name type="scientific">Setaria viridis</name>
    <name type="common">Green bristlegrass</name>
    <name type="synonym">Setaria italica subsp. viridis</name>
    <dbReference type="NCBI Taxonomy" id="4556"/>
    <lineage>
        <taxon>Eukaryota</taxon>
        <taxon>Viridiplantae</taxon>
        <taxon>Streptophyta</taxon>
        <taxon>Embryophyta</taxon>
        <taxon>Tracheophyta</taxon>
        <taxon>Spermatophyta</taxon>
        <taxon>Magnoliopsida</taxon>
        <taxon>Liliopsida</taxon>
        <taxon>Poales</taxon>
        <taxon>Poaceae</taxon>
        <taxon>PACMAD clade</taxon>
        <taxon>Panicoideae</taxon>
        <taxon>Panicodae</taxon>
        <taxon>Paniceae</taxon>
        <taxon>Cenchrinae</taxon>
        <taxon>Setaria</taxon>
    </lineage>
</organism>
<evidence type="ECO:0000256" key="10">
    <source>
        <dbReference type="ARBA" id="ARBA00023324"/>
    </source>
</evidence>
<feature type="binding site" evidence="13">
    <location>
        <position position="99"/>
    </location>
    <ligand>
        <name>Ca(2+)</name>
        <dbReference type="ChEBI" id="CHEBI:29108"/>
        <label>1</label>
    </ligand>
</feature>
<evidence type="ECO:0000256" key="8">
    <source>
        <dbReference type="ARBA" id="ARBA00023004"/>
    </source>
</evidence>
<dbReference type="PANTHER" id="PTHR31388:SF238">
    <property type="entry name" value="PEROXIDASE"/>
    <property type="match status" value="1"/>
</dbReference>
<dbReference type="GO" id="GO:0042744">
    <property type="term" value="P:hydrogen peroxide catabolic process"/>
    <property type="evidence" value="ECO:0007669"/>
    <property type="project" value="UniProtKB-KW"/>
</dbReference>
<gene>
    <name evidence="19" type="ORF">SEVIR_7G337400v2</name>
</gene>
<keyword evidence="9 15" id="KW-1015">Disulfide bond</keyword>
<dbReference type="EC" id="1.11.1.7" evidence="16"/>
<evidence type="ECO:0000256" key="17">
    <source>
        <dbReference type="SAM" id="MobiDB-lite"/>
    </source>
</evidence>
<comment type="catalytic activity">
    <reaction evidence="1 16">
        <text>2 a phenolic donor + H2O2 = 2 a phenolic radical donor + 2 H2O</text>
        <dbReference type="Rhea" id="RHEA:56136"/>
        <dbReference type="ChEBI" id="CHEBI:15377"/>
        <dbReference type="ChEBI" id="CHEBI:16240"/>
        <dbReference type="ChEBI" id="CHEBI:139520"/>
        <dbReference type="ChEBI" id="CHEBI:139521"/>
        <dbReference type="EC" id="1.11.1.7"/>
    </reaction>
</comment>
<dbReference type="PRINTS" id="PR00461">
    <property type="entry name" value="PLPEROXIDASE"/>
</dbReference>
<dbReference type="EMBL" id="CM016558">
    <property type="protein sequence ID" value="TKW07889.1"/>
    <property type="molecule type" value="Genomic_DNA"/>
</dbReference>
<dbReference type="InterPro" id="IPR000823">
    <property type="entry name" value="Peroxidase_pln"/>
</dbReference>
<dbReference type="GO" id="GO:0020037">
    <property type="term" value="F:heme binding"/>
    <property type="evidence" value="ECO:0007669"/>
    <property type="project" value="UniProtKB-UniRule"/>
</dbReference>
<evidence type="ECO:0000313" key="20">
    <source>
        <dbReference type="Proteomes" id="UP000298652"/>
    </source>
</evidence>
<dbReference type="AlphaFoldDB" id="A0A4U6U3H6"/>
<evidence type="ECO:0000256" key="4">
    <source>
        <dbReference type="ARBA" id="ARBA00022617"/>
    </source>
</evidence>
<dbReference type="FunFam" id="1.10.520.10:FF:000001">
    <property type="entry name" value="Peroxidase"/>
    <property type="match status" value="1"/>
</dbReference>
<dbReference type="PRINTS" id="PR00458">
    <property type="entry name" value="PEROXIDASE"/>
</dbReference>
<keyword evidence="5 13" id="KW-0479">Metal-binding</keyword>
<dbReference type="Gene3D" id="1.10.520.10">
    <property type="match status" value="1"/>
</dbReference>
<comment type="similarity">
    <text evidence="16">Belongs to the peroxidase family. Classical plant (class III) peroxidase subfamily.</text>
</comment>
<evidence type="ECO:0000256" key="2">
    <source>
        <dbReference type="ARBA" id="ARBA00004613"/>
    </source>
</evidence>
<evidence type="ECO:0000256" key="7">
    <source>
        <dbReference type="ARBA" id="ARBA00023002"/>
    </source>
</evidence>
<dbReference type="InterPro" id="IPR010255">
    <property type="entry name" value="Haem_peroxidase_sf"/>
</dbReference>
<evidence type="ECO:0000256" key="12">
    <source>
        <dbReference type="PIRSR" id="PIRSR600823-2"/>
    </source>
</evidence>
<comment type="cofactor">
    <cofactor evidence="13 16">
        <name>heme b</name>
        <dbReference type="ChEBI" id="CHEBI:60344"/>
    </cofactor>
    <text evidence="13 16">Binds 1 heme b (iron(II)-protoporphyrin IX) group per subunit.</text>
</comment>
<keyword evidence="3 16" id="KW-0575">Peroxidase</keyword>
<evidence type="ECO:0000256" key="11">
    <source>
        <dbReference type="PIRSR" id="PIRSR600823-1"/>
    </source>
</evidence>
<keyword evidence="4 16" id="KW-0349">Heme</keyword>
<evidence type="ECO:0000256" key="6">
    <source>
        <dbReference type="ARBA" id="ARBA00022837"/>
    </source>
</evidence>
<evidence type="ECO:0000256" key="5">
    <source>
        <dbReference type="ARBA" id="ARBA00022723"/>
    </source>
</evidence>
<dbReference type="InterPro" id="IPR019794">
    <property type="entry name" value="Peroxidases_AS"/>
</dbReference>